<evidence type="ECO:0000256" key="4">
    <source>
        <dbReference type="ARBA" id="ARBA00022691"/>
    </source>
</evidence>
<keyword evidence="7 13" id="KW-0863">Zinc-finger</keyword>
<gene>
    <name evidence="19" type="ORF">TorRG33x02_126360</name>
</gene>
<feature type="domain" description="PHD-type" evidence="15">
    <location>
        <begin position="1499"/>
        <end position="1549"/>
    </location>
</feature>
<dbReference type="PANTHER" id="PTHR45838">
    <property type="entry name" value="HISTONE-LYSINE-N-METHYLTRANSFERASE 2 KMT2 FAMILY MEMBER"/>
    <property type="match status" value="1"/>
</dbReference>
<dbReference type="SMART" id="SM00249">
    <property type="entry name" value="PHD"/>
    <property type="match status" value="2"/>
</dbReference>
<keyword evidence="4" id="KW-0949">S-adenosyl-L-methionine</keyword>
<evidence type="ECO:0000256" key="11">
    <source>
        <dbReference type="ARBA" id="ARBA00023163"/>
    </source>
</evidence>
<evidence type="ECO:0000256" key="9">
    <source>
        <dbReference type="ARBA" id="ARBA00022853"/>
    </source>
</evidence>
<dbReference type="InParanoid" id="A0A2P5F1D0"/>
<dbReference type="CDD" id="cd10518">
    <property type="entry name" value="SET_SETD1-like"/>
    <property type="match status" value="1"/>
</dbReference>
<feature type="domain" description="Post-SET" evidence="17">
    <location>
        <begin position="1997"/>
        <end position="2013"/>
    </location>
</feature>
<dbReference type="STRING" id="63057.A0A2P5F1D0"/>
<feature type="region of interest" description="Disordered" evidence="14">
    <location>
        <begin position="402"/>
        <end position="431"/>
    </location>
</feature>
<dbReference type="PROSITE" id="PS50280">
    <property type="entry name" value="SET"/>
    <property type="match status" value="1"/>
</dbReference>
<evidence type="ECO:0000313" key="20">
    <source>
        <dbReference type="Proteomes" id="UP000237000"/>
    </source>
</evidence>
<feature type="region of interest" description="Disordered" evidence="14">
    <location>
        <begin position="1330"/>
        <end position="1354"/>
    </location>
</feature>
<feature type="domain" description="PHD-type" evidence="18">
    <location>
        <begin position="1647"/>
        <end position="1765"/>
    </location>
</feature>
<dbReference type="GO" id="GO:0045893">
    <property type="term" value="P:positive regulation of DNA-templated transcription"/>
    <property type="evidence" value="ECO:0007669"/>
    <property type="project" value="TreeGrafter"/>
</dbReference>
<dbReference type="InterPro" id="IPR034732">
    <property type="entry name" value="EPHD"/>
</dbReference>
<dbReference type="Pfam" id="PF16135">
    <property type="entry name" value="TDBD"/>
    <property type="match status" value="1"/>
</dbReference>
<evidence type="ECO:0000256" key="5">
    <source>
        <dbReference type="ARBA" id="ARBA00022723"/>
    </source>
</evidence>
<evidence type="ECO:0000256" key="3">
    <source>
        <dbReference type="ARBA" id="ARBA00022679"/>
    </source>
</evidence>
<dbReference type="PROSITE" id="PS50016">
    <property type="entry name" value="ZF_PHD_2"/>
    <property type="match status" value="1"/>
</dbReference>
<evidence type="ECO:0000256" key="14">
    <source>
        <dbReference type="SAM" id="MobiDB-lite"/>
    </source>
</evidence>
<dbReference type="SMART" id="SM00508">
    <property type="entry name" value="PostSET"/>
    <property type="match status" value="1"/>
</dbReference>
<dbReference type="EMBL" id="JXTC01000073">
    <property type="protein sequence ID" value="PON91597.1"/>
    <property type="molecule type" value="Genomic_DNA"/>
</dbReference>
<dbReference type="InterPro" id="IPR003616">
    <property type="entry name" value="Post-SET_dom"/>
</dbReference>
<dbReference type="FunFam" id="3.30.40.10:FF:000484">
    <property type="entry name" value="Histone-lysine N-methyltransferase ATX4"/>
    <property type="match status" value="1"/>
</dbReference>
<keyword evidence="5" id="KW-0479">Metal-binding</keyword>
<dbReference type="InterPro" id="IPR046341">
    <property type="entry name" value="SET_dom_sf"/>
</dbReference>
<dbReference type="CDD" id="cd15571">
    <property type="entry name" value="ePHD"/>
    <property type="match status" value="1"/>
</dbReference>
<keyword evidence="11" id="KW-0804">Transcription</keyword>
<evidence type="ECO:0000256" key="1">
    <source>
        <dbReference type="ARBA" id="ARBA00004123"/>
    </source>
</evidence>
<keyword evidence="6" id="KW-0677">Repeat</keyword>
<dbReference type="PROSITE" id="PS51805">
    <property type="entry name" value="EPHD"/>
    <property type="match status" value="1"/>
</dbReference>
<keyword evidence="12" id="KW-0539">Nucleus</keyword>
<dbReference type="PROSITE" id="PS50868">
    <property type="entry name" value="POST_SET"/>
    <property type="match status" value="1"/>
</dbReference>
<feature type="compositionally biased region" description="Basic and acidic residues" evidence="14">
    <location>
        <begin position="1335"/>
        <end position="1344"/>
    </location>
</feature>
<dbReference type="InterPro" id="IPR001965">
    <property type="entry name" value="Znf_PHD"/>
</dbReference>
<evidence type="ECO:0000313" key="19">
    <source>
        <dbReference type="EMBL" id="PON91597.1"/>
    </source>
</evidence>
<keyword evidence="2 19" id="KW-0489">Methyltransferase</keyword>
<keyword evidence="3 19" id="KW-0808">Transferase</keyword>
<evidence type="ECO:0000259" key="16">
    <source>
        <dbReference type="PROSITE" id="PS50280"/>
    </source>
</evidence>
<evidence type="ECO:0000259" key="15">
    <source>
        <dbReference type="PROSITE" id="PS50016"/>
    </source>
</evidence>
<dbReference type="Pfam" id="PF13831">
    <property type="entry name" value="PHD_2"/>
    <property type="match status" value="1"/>
</dbReference>
<comment type="caution">
    <text evidence="19">The sequence shown here is derived from an EMBL/GenBank/DDBJ whole genome shotgun (WGS) entry which is preliminary data.</text>
</comment>
<feature type="region of interest" description="Disordered" evidence="14">
    <location>
        <begin position="1"/>
        <end position="36"/>
    </location>
</feature>
<protein>
    <submittedName>
        <fullName evidence="19">Methyltransferase</fullName>
    </submittedName>
</protein>
<dbReference type="Pfam" id="PF00856">
    <property type="entry name" value="SET"/>
    <property type="match status" value="1"/>
</dbReference>
<proteinExistence type="predicted"/>
<feature type="domain" description="SET" evidence="16">
    <location>
        <begin position="1868"/>
        <end position="1989"/>
    </location>
</feature>
<keyword evidence="20" id="KW-1185">Reference proteome</keyword>
<dbReference type="SUPFAM" id="SSF82199">
    <property type="entry name" value="SET domain"/>
    <property type="match status" value="1"/>
</dbReference>
<keyword evidence="9" id="KW-0156">Chromatin regulator</keyword>
<dbReference type="GO" id="GO:0042800">
    <property type="term" value="F:histone H3K4 methyltransferase activity"/>
    <property type="evidence" value="ECO:0007669"/>
    <property type="project" value="TreeGrafter"/>
</dbReference>
<accession>A0A2P5F1D0</accession>
<comment type="subcellular location">
    <subcellularLocation>
        <location evidence="1">Nucleus</location>
    </subcellularLocation>
</comment>
<evidence type="ECO:0000259" key="17">
    <source>
        <dbReference type="PROSITE" id="PS50868"/>
    </source>
</evidence>
<dbReference type="GO" id="GO:0032259">
    <property type="term" value="P:methylation"/>
    <property type="evidence" value="ECO:0007669"/>
    <property type="project" value="UniProtKB-KW"/>
</dbReference>
<name>A0A2P5F1D0_TREOI</name>
<dbReference type="SUPFAM" id="SSF57903">
    <property type="entry name" value="FYVE/PHD zinc finger"/>
    <property type="match status" value="1"/>
</dbReference>
<feature type="region of interest" description="Disordered" evidence="14">
    <location>
        <begin position="1381"/>
        <end position="1424"/>
    </location>
</feature>
<reference evidence="20" key="1">
    <citation type="submission" date="2016-06" db="EMBL/GenBank/DDBJ databases">
        <title>Parallel loss of symbiosis genes in relatives of nitrogen-fixing non-legume Parasponia.</title>
        <authorList>
            <person name="Van Velzen R."/>
            <person name="Holmer R."/>
            <person name="Bu F."/>
            <person name="Rutten L."/>
            <person name="Van Zeijl A."/>
            <person name="Liu W."/>
            <person name="Santuari L."/>
            <person name="Cao Q."/>
            <person name="Sharma T."/>
            <person name="Shen D."/>
            <person name="Roswanjaya Y."/>
            <person name="Wardhani T."/>
            <person name="Kalhor M.S."/>
            <person name="Jansen J."/>
            <person name="Van den Hoogen J."/>
            <person name="Gungor B."/>
            <person name="Hartog M."/>
            <person name="Hontelez J."/>
            <person name="Verver J."/>
            <person name="Yang W.-C."/>
            <person name="Schijlen E."/>
            <person name="Repin R."/>
            <person name="Schilthuizen M."/>
            <person name="Schranz E."/>
            <person name="Heidstra R."/>
            <person name="Miyata K."/>
            <person name="Fedorova E."/>
            <person name="Kohlen W."/>
            <person name="Bisseling T."/>
            <person name="Smit S."/>
            <person name="Geurts R."/>
        </authorList>
    </citation>
    <scope>NUCLEOTIDE SEQUENCE [LARGE SCALE GENOMIC DNA]</scope>
    <source>
        <strain evidence="20">cv. RG33-2</strain>
    </source>
</reference>
<dbReference type="InterPro" id="IPR001214">
    <property type="entry name" value="SET_dom"/>
</dbReference>
<evidence type="ECO:0000256" key="8">
    <source>
        <dbReference type="ARBA" id="ARBA00022833"/>
    </source>
</evidence>
<evidence type="ECO:0000256" key="6">
    <source>
        <dbReference type="ARBA" id="ARBA00022737"/>
    </source>
</evidence>
<dbReference type="InterPro" id="IPR011011">
    <property type="entry name" value="Znf_FYVE_PHD"/>
</dbReference>
<dbReference type="Gene3D" id="2.170.270.10">
    <property type="entry name" value="SET domain"/>
    <property type="match status" value="1"/>
</dbReference>
<evidence type="ECO:0000256" key="10">
    <source>
        <dbReference type="ARBA" id="ARBA00023015"/>
    </source>
</evidence>
<dbReference type="GO" id="GO:0035097">
    <property type="term" value="C:histone methyltransferase complex"/>
    <property type="evidence" value="ECO:0007669"/>
    <property type="project" value="TreeGrafter"/>
</dbReference>
<evidence type="ECO:0000256" key="2">
    <source>
        <dbReference type="ARBA" id="ARBA00022603"/>
    </source>
</evidence>
<keyword evidence="10" id="KW-0805">Transcription regulation</keyword>
<dbReference type="GO" id="GO:0008270">
    <property type="term" value="F:zinc ion binding"/>
    <property type="evidence" value="ECO:0007669"/>
    <property type="project" value="UniProtKB-KW"/>
</dbReference>
<organism evidence="19 20">
    <name type="scientific">Trema orientale</name>
    <name type="common">Charcoal tree</name>
    <name type="synonym">Celtis orientalis</name>
    <dbReference type="NCBI Taxonomy" id="63057"/>
    <lineage>
        <taxon>Eukaryota</taxon>
        <taxon>Viridiplantae</taxon>
        <taxon>Streptophyta</taxon>
        <taxon>Embryophyta</taxon>
        <taxon>Tracheophyta</taxon>
        <taxon>Spermatophyta</taxon>
        <taxon>Magnoliopsida</taxon>
        <taxon>eudicotyledons</taxon>
        <taxon>Gunneridae</taxon>
        <taxon>Pentapetalae</taxon>
        <taxon>rosids</taxon>
        <taxon>fabids</taxon>
        <taxon>Rosales</taxon>
        <taxon>Cannabaceae</taxon>
        <taxon>Trema</taxon>
    </lineage>
</organism>
<keyword evidence="8" id="KW-0862">Zinc</keyword>
<dbReference type="FunFam" id="2.170.270.10:FF:000086">
    <property type="entry name" value="Histone-lysine N-methyltransferase"/>
    <property type="match status" value="1"/>
</dbReference>
<evidence type="ECO:0000259" key="18">
    <source>
        <dbReference type="PROSITE" id="PS51805"/>
    </source>
</evidence>
<dbReference type="Proteomes" id="UP000237000">
    <property type="component" value="Unassembled WGS sequence"/>
</dbReference>
<feature type="compositionally biased region" description="Polar residues" evidence="14">
    <location>
        <begin position="411"/>
        <end position="431"/>
    </location>
</feature>
<dbReference type="Pfam" id="PF13832">
    <property type="entry name" value="zf-HC5HC2H_2"/>
    <property type="match status" value="1"/>
</dbReference>
<evidence type="ECO:0000256" key="12">
    <source>
        <dbReference type="ARBA" id="ARBA00023242"/>
    </source>
</evidence>
<dbReference type="InterPro" id="IPR019787">
    <property type="entry name" value="Znf_PHD-finger"/>
</dbReference>
<evidence type="ECO:0000256" key="13">
    <source>
        <dbReference type="PROSITE-ProRule" id="PRU00146"/>
    </source>
</evidence>
<dbReference type="InterPro" id="IPR032308">
    <property type="entry name" value="TDBD"/>
</dbReference>
<dbReference type="PANTHER" id="PTHR45838:SF4">
    <property type="entry name" value="HISTONE-LYSINE N-METHYLTRANSFERASE TRITHORAX"/>
    <property type="match status" value="1"/>
</dbReference>
<dbReference type="OrthoDB" id="308383at2759"/>
<feature type="compositionally biased region" description="Low complexity" evidence="14">
    <location>
        <begin position="11"/>
        <end position="25"/>
    </location>
</feature>
<dbReference type="SMART" id="SM00317">
    <property type="entry name" value="SET"/>
    <property type="match status" value="1"/>
</dbReference>
<dbReference type="InterPro" id="IPR013083">
    <property type="entry name" value="Znf_RING/FYVE/PHD"/>
</dbReference>
<sequence>MENSWQVKCGSTLQSSTPSMASSSSQELPNQTERNGHTYFYPHYPCDSRQRMLKMLQHPPFTNHSTLISHKSGQVNLGNSFLALLSGPPSLLHNDFRELPNSKPMNDSNNVLVNTVGSGISSTTRELPSEYSIDQNMQLGTEFCPSISTRVVEGSNCSSNSVSHGLQGQGPETTAIHCMDPGSEKSKGSSAVSGEWHSTVASNAGRVSSTKVQTSQMKSLEANSSFSNQSFSFLSDCPRVVCLRTGGYLLISNTGLLSIVCSCHYIHMSVLKFCEHSGICGINPGYAVHMDNGKTIAQWRKLYFQKFGIRVPEDQSDWDWPDGLSTTSGLMKSKTTLPNVSSNCLVQSSEGLLSSGQLFNNVMLSKNHHTDQNLVIDASQNKRKSDVFDSDHVPLNGLIETSQRNMERSHSQCSRISRSVGSGPQDGHQSSSAFIDSILKNKSPSITDPGLQDVRTNAQTSDFSMFKSVSNSVFASKDGAFSNVELKLGQPYQHSKCSDRPALGPQLLDAVVNPSKEQNQLNLGNNAFEISNVDDAATVENSKSNLSQNAVVSLLANFNLLDENNVRIKPHDNITSGIEHTVPDTEYYEPHFAKFDQANIPCYSGNALERQLNISGIGSHGPIDKGKGGKFVADGSYFVKDLGSRIDKEIEISTYHPHFSAPQGSSCDSYQLSSVPLEAPDARKLSNHAENFPTFVSGMHVDHVNYRSLASRIGRGLITPSQVVTKEPTAFCSLDQSSALHREESIGVSPHLLDDNLRMLALRQMLELSKQQHAFSPFGMRKLEGRYDGVSHLHHSLAESSALREQFIGPGPTSSREVSEAAARTCLPGGTSMNGCCDLSSLIRGIPSNSKEISVQCHLSNDPLRNEQHSMRSEKNIAGASEQEKCCRVPSTCFQRNCNFSVHRNCFEKNLESTIGSSPGPLKEKIGIIRDEASVILPKFARNPIIPNDEIISLDQEGKFTGKLPRNIVTHASQWKDVPSTAKGVSNVMFRGTPAKHVNGTKPVLDSFTEPEISNISSGSSAPAITQLSGDVSNTECSSADAGNTGCVSNLFDEGSGIDKCWSSDDAHGSERSADFLGDTHKTSLKESASSKNLNDQPSRSLLDELKLINSLTWKKGQKQIQNGITLLNEDNLSSKFNRCLKKGKIKRDCSSLIQHESTKPTNSAESPSCVSKSMQMLSLSNSLGKSFDPCLNQHDSEHRLSILSSVRKPSRKRNLYNLYNDKKGKGVCWKEQKADASNCEIPQSSGKKLRRTPSNDEAGTVKKYISLGRLKSSINLQENICGWKSKPIVCGNYGELSNRGLVGGMSKPAKIVPLSNVLKSAKRCTLPKSRKLTSMKELKKTDNDGTDGLSNGFHHLETEKESRSHNAAICSEINNDSSLEKLRDGCSSSDTKYDEENSMLETETHDRSKKDSGKEDSIPHAQLKLRTKEIRKRSIHELTVDGKSSHPKTVSCSKIAKCFPEITEGQLLKNGEDGKHGLCNVAEKSLQEQACSSALDSDSFCCVCGGSNKDEINYLLECSRCLIRVHQACYGVSRVPKGNWNCRPCRTSSRNIVCVLCGYGGGAMTQALRSRPIVKSLLRVWNVETQCKPNSKHFSVKSLQNSMSSLDSFGSGCGVTSFSVVRPVNTKPLASAVCEMDMSYDLDAVQNSPCVSKFKEDNSITAGLLDSTTKQWVHMVCGLWTPGTRCPNVDTMSAFDVSGAPRPRADVVCSICNRPGGSCIKCRNLNCSVRFHPWCAHQKGLLQSEVEGVDNENVGFYGRCVLHATHPMCESDSVPADRVTCSSGVEELTCARTQGYKGRKRDGFWHNYYIQSNGKGGCHVPQEQLNAWIHINGQKPCAQGLPKLTKSDIEPDCRKEYARYKQARGWKHLVVYKSGIHALGLYTSRFISRGEMVVEYIGEIVGLRVSDKREHEYQSGRKLQYKSACYFFRIDKEHIIDATRKGGIARFVNHSCLPNCVAKVISIRNDKKVVFFAERDIFPGEEITYDYHFNHEDEGKKIPCFCNSKNCRRYLN</sequence>
<dbReference type="Gene3D" id="3.30.40.10">
    <property type="entry name" value="Zinc/RING finger domain, C3HC4 (zinc finger)"/>
    <property type="match status" value="2"/>
</dbReference>
<feature type="compositionally biased region" description="Basic and acidic residues" evidence="14">
    <location>
        <begin position="1403"/>
        <end position="1419"/>
    </location>
</feature>
<evidence type="ECO:0000256" key="7">
    <source>
        <dbReference type="ARBA" id="ARBA00022771"/>
    </source>
</evidence>